<dbReference type="EMBL" id="KB446541">
    <property type="protein sequence ID" value="EME42157.1"/>
    <property type="molecule type" value="Genomic_DNA"/>
</dbReference>
<evidence type="ECO:0000256" key="1">
    <source>
        <dbReference type="ARBA" id="ARBA00022723"/>
    </source>
</evidence>
<dbReference type="InterPro" id="IPR047506">
    <property type="entry name" value="UBR7-like_UBR-box"/>
</dbReference>
<dbReference type="Pfam" id="PF02207">
    <property type="entry name" value="zf-UBR"/>
    <property type="match status" value="1"/>
</dbReference>
<proteinExistence type="predicted"/>
<evidence type="ECO:0000256" key="5">
    <source>
        <dbReference type="SAM" id="MobiDB-lite"/>
    </source>
</evidence>
<dbReference type="OMA" id="GAMVYNH"/>
<dbReference type="STRING" id="675120.N1PIF3"/>
<feature type="region of interest" description="Disordered" evidence="5">
    <location>
        <begin position="319"/>
        <end position="358"/>
    </location>
</feature>
<name>N1PIF3_DOTSN</name>
<evidence type="ECO:0000256" key="2">
    <source>
        <dbReference type="ARBA" id="ARBA00022771"/>
    </source>
</evidence>
<dbReference type="OrthoDB" id="10262564at2759"/>
<evidence type="ECO:0000313" key="8">
    <source>
        <dbReference type="Proteomes" id="UP000016933"/>
    </source>
</evidence>
<feature type="domain" description="UBR-type" evidence="6">
    <location>
        <begin position="48"/>
        <end position="127"/>
    </location>
</feature>
<evidence type="ECO:0000256" key="4">
    <source>
        <dbReference type="PROSITE-ProRule" id="PRU00508"/>
    </source>
</evidence>
<feature type="region of interest" description="Disordered" evidence="5">
    <location>
        <begin position="1"/>
        <end position="21"/>
    </location>
</feature>
<keyword evidence="1" id="KW-0479">Metal-binding</keyword>
<dbReference type="AlphaFoldDB" id="N1PIF3"/>
<reference evidence="7 8" key="2">
    <citation type="journal article" date="2012" name="PLoS Pathog.">
        <title>Diverse lifestyles and strategies of plant pathogenesis encoded in the genomes of eighteen Dothideomycetes fungi.</title>
        <authorList>
            <person name="Ohm R.A."/>
            <person name="Feau N."/>
            <person name="Henrissat B."/>
            <person name="Schoch C.L."/>
            <person name="Horwitz B.A."/>
            <person name="Barry K.W."/>
            <person name="Condon B.J."/>
            <person name="Copeland A.C."/>
            <person name="Dhillon B."/>
            <person name="Glaser F."/>
            <person name="Hesse C.N."/>
            <person name="Kosti I."/>
            <person name="LaButti K."/>
            <person name="Lindquist E.A."/>
            <person name="Lucas S."/>
            <person name="Salamov A.A."/>
            <person name="Bradshaw R.E."/>
            <person name="Ciuffetti L."/>
            <person name="Hamelin R.C."/>
            <person name="Kema G.H.J."/>
            <person name="Lawrence C."/>
            <person name="Scott J.A."/>
            <person name="Spatafora J.W."/>
            <person name="Turgeon B.G."/>
            <person name="de Wit P.J.G.M."/>
            <person name="Zhong S."/>
            <person name="Goodwin S.B."/>
            <person name="Grigoriev I.V."/>
        </authorList>
    </citation>
    <scope>NUCLEOTIDE SEQUENCE [LARGE SCALE GENOMIC DNA]</scope>
    <source>
        <strain evidence="8">NZE10 / CBS 128990</strain>
    </source>
</reference>
<dbReference type="CDD" id="cd19677">
    <property type="entry name" value="UBR-box_UBR7"/>
    <property type="match status" value="1"/>
</dbReference>
<accession>N1PIF3</accession>
<feature type="zinc finger region" description="UBR-type" evidence="4">
    <location>
        <begin position="48"/>
        <end position="127"/>
    </location>
</feature>
<evidence type="ECO:0000259" key="6">
    <source>
        <dbReference type="PROSITE" id="PS51157"/>
    </source>
</evidence>
<dbReference type="eggNOG" id="KOG2752">
    <property type="taxonomic scope" value="Eukaryota"/>
</dbReference>
<keyword evidence="2" id="KW-0863">Zinc-finger</keyword>
<keyword evidence="3" id="KW-0862">Zinc</keyword>
<keyword evidence="8" id="KW-1185">Reference proteome</keyword>
<dbReference type="InterPro" id="IPR003126">
    <property type="entry name" value="Znf_UBR"/>
</dbReference>
<dbReference type="PROSITE" id="PS51157">
    <property type="entry name" value="ZF_UBR"/>
    <property type="match status" value="1"/>
</dbReference>
<evidence type="ECO:0000256" key="3">
    <source>
        <dbReference type="ARBA" id="ARBA00022833"/>
    </source>
</evidence>
<dbReference type="GO" id="GO:0008270">
    <property type="term" value="F:zinc ion binding"/>
    <property type="evidence" value="ECO:0007669"/>
    <property type="project" value="UniProtKB-KW"/>
</dbReference>
<dbReference type="Proteomes" id="UP000016933">
    <property type="component" value="Unassembled WGS sequence"/>
</dbReference>
<dbReference type="GO" id="GO:0005737">
    <property type="term" value="C:cytoplasm"/>
    <property type="evidence" value="ECO:0007669"/>
    <property type="project" value="TreeGrafter"/>
</dbReference>
<dbReference type="GO" id="GO:0061630">
    <property type="term" value="F:ubiquitin protein ligase activity"/>
    <property type="evidence" value="ECO:0007669"/>
    <property type="project" value="InterPro"/>
</dbReference>
<organism evidence="7 8">
    <name type="scientific">Dothistroma septosporum (strain NZE10 / CBS 128990)</name>
    <name type="common">Red band needle blight fungus</name>
    <name type="synonym">Mycosphaerella pini</name>
    <dbReference type="NCBI Taxonomy" id="675120"/>
    <lineage>
        <taxon>Eukaryota</taxon>
        <taxon>Fungi</taxon>
        <taxon>Dikarya</taxon>
        <taxon>Ascomycota</taxon>
        <taxon>Pezizomycotina</taxon>
        <taxon>Dothideomycetes</taxon>
        <taxon>Dothideomycetidae</taxon>
        <taxon>Mycosphaerellales</taxon>
        <taxon>Mycosphaerellaceae</taxon>
        <taxon>Dothistroma</taxon>
    </lineage>
</organism>
<dbReference type="SMART" id="SM00396">
    <property type="entry name" value="ZnF_UBR1"/>
    <property type="match status" value="1"/>
</dbReference>
<gene>
    <name evidence="7" type="ORF">DOTSEDRAFT_89628</name>
</gene>
<dbReference type="PANTHER" id="PTHR13513:SF9">
    <property type="entry name" value="E3 UBIQUITIN-PROTEIN LIGASE UBR7-RELATED"/>
    <property type="match status" value="1"/>
</dbReference>
<dbReference type="InterPro" id="IPR040204">
    <property type="entry name" value="UBR7"/>
</dbReference>
<sequence>MATNGETHGLKRSNSIAQSETSHTAQDYIASQLSLEADAREALPYQFDTCTKPLGPLRQSVYACLTCTPAPASPHQQFTPAGVCYSCSISCHTEHNLVELFAKRDFECDCGTTKFANSETPCGLRTNATTGAKGAVTGETARAENKYNQNFEGKFCGCGDEYDPDKEKGTMFQCIGLGQVADGGCGEDWWHPECLMGLSRRKIEEKLETNAGSIGGLETVKKEAGDGAQQVTNRTAAKDVEVPASNGVSHHDQEEDVPPGFPAEEDFDHLICYKCANAFPWIKQYAGTAGFLPAVSADGSTPDIKPTIEALVVTPTIPDDSKKRKAEDEAENLTNKKVKADPESALSSTPAEYARRTLGAPVLPSSKLKHETLPPMRKGSVTLFVREDFREYLCRCPDCFPRLAKHPQLLEEEETYEPPVSESDQDGDAGARSVGSGSLYERGEAALSQVDRVRAIEGITAYNNVKDKVKAFLAPFAESGQAVSAEDVKAYFAKLRGDDQAMKEAAAGAEGASVQGDGRRQQGGY</sequence>
<protein>
    <recommendedName>
        <fullName evidence="6">UBR-type domain-containing protein</fullName>
    </recommendedName>
</protein>
<feature type="region of interest" description="Disordered" evidence="5">
    <location>
        <begin position="502"/>
        <end position="525"/>
    </location>
</feature>
<feature type="region of interest" description="Disordered" evidence="5">
    <location>
        <begin position="413"/>
        <end position="436"/>
    </location>
</feature>
<dbReference type="HOGENOM" id="CLU_025221_1_0_1"/>
<dbReference type="PANTHER" id="PTHR13513">
    <property type="entry name" value="E3 UBIQUITIN-PROTEIN LIGASE UBR7"/>
    <property type="match status" value="1"/>
</dbReference>
<reference evidence="8" key="1">
    <citation type="journal article" date="2012" name="PLoS Genet.">
        <title>The genomes of the fungal plant pathogens Cladosporium fulvum and Dothistroma septosporum reveal adaptation to different hosts and lifestyles but also signatures of common ancestry.</title>
        <authorList>
            <person name="de Wit P.J.G.M."/>
            <person name="van der Burgt A."/>
            <person name="Oekmen B."/>
            <person name="Stergiopoulos I."/>
            <person name="Abd-Elsalam K.A."/>
            <person name="Aerts A.L."/>
            <person name="Bahkali A.H."/>
            <person name="Beenen H.G."/>
            <person name="Chettri P."/>
            <person name="Cox M.P."/>
            <person name="Datema E."/>
            <person name="de Vries R.P."/>
            <person name="Dhillon B."/>
            <person name="Ganley A.R."/>
            <person name="Griffiths S.A."/>
            <person name="Guo Y."/>
            <person name="Hamelin R.C."/>
            <person name="Henrissat B."/>
            <person name="Kabir M.S."/>
            <person name="Jashni M.K."/>
            <person name="Kema G."/>
            <person name="Klaubauf S."/>
            <person name="Lapidus A."/>
            <person name="Levasseur A."/>
            <person name="Lindquist E."/>
            <person name="Mehrabi R."/>
            <person name="Ohm R.A."/>
            <person name="Owen T.J."/>
            <person name="Salamov A."/>
            <person name="Schwelm A."/>
            <person name="Schijlen E."/>
            <person name="Sun H."/>
            <person name="van den Burg H.A."/>
            <person name="van Ham R.C.H.J."/>
            <person name="Zhang S."/>
            <person name="Goodwin S.B."/>
            <person name="Grigoriev I.V."/>
            <person name="Collemare J."/>
            <person name="Bradshaw R.E."/>
        </authorList>
    </citation>
    <scope>NUCLEOTIDE SEQUENCE [LARGE SCALE GENOMIC DNA]</scope>
    <source>
        <strain evidence="8">NZE10 / CBS 128990</strain>
    </source>
</reference>
<evidence type="ECO:0000313" key="7">
    <source>
        <dbReference type="EMBL" id="EME42157.1"/>
    </source>
</evidence>